<feature type="transmembrane region" description="Helical" evidence="6">
    <location>
        <begin position="73"/>
        <end position="93"/>
    </location>
</feature>
<dbReference type="GO" id="GO:0004521">
    <property type="term" value="F:RNA endonuclease activity"/>
    <property type="evidence" value="ECO:0007669"/>
    <property type="project" value="InterPro"/>
</dbReference>
<keyword evidence="3 6" id="KW-0812">Transmembrane</keyword>
<dbReference type="AlphaFoldDB" id="A0A1I8A1S3"/>
<dbReference type="WBParaSite" id="L893_g31716.t1">
    <property type="protein sequence ID" value="L893_g31716.t1"/>
    <property type="gene ID" value="L893_g31716"/>
</dbReference>
<feature type="transmembrane region" description="Helical" evidence="6">
    <location>
        <begin position="12"/>
        <end position="36"/>
    </location>
</feature>
<keyword evidence="7" id="KW-1185">Reference proteome</keyword>
<comment type="subcellular location">
    <subcellularLocation>
        <location evidence="1">Membrane</location>
        <topology evidence="1">Multi-pass membrane protein</topology>
    </subcellularLocation>
</comment>
<proteinExistence type="inferred from homology"/>
<dbReference type="Proteomes" id="UP000095287">
    <property type="component" value="Unplaced"/>
</dbReference>
<comment type="similarity">
    <text evidence="2">Belongs to the RNase K family.</text>
</comment>
<evidence type="ECO:0000313" key="8">
    <source>
        <dbReference type="WBParaSite" id="L893_g31716.t1"/>
    </source>
</evidence>
<organism evidence="7 8">
    <name type="scientific">Steinernema glaseri</name>
    <dbReference type="NCBI Taxonomy" id="37863"/>
    <lineage>
        <taxon>Eukaryota</taxon>
        <taxon>Metazoa</taxon>
        <taxon>Ecdysozoa</taxon>
        <taxon>Nematoda</taxon>
        <taxon>Chromadorea</taxon>
        <taxon>Rhabditida</taxon>
        <taxon>Tylenchina</taxon>
        <taxon>Panagrolaimomorpha</taxon>
        <taxon>Strongyloidoidea</taxon>
        <taxon>Steinernematidae</taxon>
        <taxon>Steinernema</taxon>
    </lineage>
</organism>
<evidence type="ECO:0000313" key="7">
    <source>
        <dbReference type="Proteomes" id="UP000095287"/>
    </source>
</evidence>
<evidence type="ECO:0000256" key="2">
    <source>
        <dbReference type="ARBA" id="ARBA00008458"/>
    </source>
</evidence>
<dbReference type="InterPro" id="IPR026770">
    <property type="entry name" value="RNase_K"/>
</dbReference>
<evidence type="ECO:0000256" key="6">
    <source>
        <dbReference type="SAM" id="Phobius"/>
    </source>
</evidence>
<sequence>MKKICPLCGPSLSAFCMLMSVWGVIFLGLLGVFFSVNAVSLFPDLHFKEEVVDDHGRVPPMDPADIRSVYSDKASQCWIAAGLYLVTLIVVMWQNRWNRVQIF</sequence>
<name>A0A1I8A1S3_9BILA</name>
<keyword evidence="5 6" id="KW-0472">Membrane</keyword>
<evidence type="ECO:0000256" key="1">
    <source>
        <dbReference type="ARBA" id="ARBA00004141"/>
    </source>
</evidence>
<keyword evidence="4 6" id="KW-1133">Transmembrane helix</keyword>
<reference evidence="8" key="1">
    <citation type="submission" date="2016-11" db="UniProtKB">
        <authorList>
            <consortium name="WormBaseParasite"/>
        </authorList>
    </citation>
    <scope>IDENTIFICATION</scope>
</reference>
<dbReference type="PANTHER" id="PTHR31733">
    <property type="entry name" value="RIBONUCLEASE KAPPA"/>
    <property type="match status" value="1"/>
</dbReference>
<dbReference type="GO" id="GO:0016020">
    <property type="term" value="C:membrane"/>
    <property type="evidence" value="ECO:0007669"/>
    <property type="project" value="UniProtKB-SubCell"/>
</dbReference>
<evidence type="ECO:0000256" key="4">
    <source>
        <dbReference type="ARBA" id="ARBA00022989"/>
    </source>
</evidence>
<protein>
    <submittedName>
        <fullName evidence="8">Transmembrane protein</fullName>
    </submittedName>
</protein>
<evidence type="ECO:0000256" key="5">
    <source>
        <dbReference type="ARBA" id="ARBA00023136"/>
    </source>
</evidence>
<accession>A0A1I8A1S3</accession>
<evidence type="ECO:0000256" key="3">
    <source>
        <dbReference type="ARBA" id="ARBA00022692"/>
    </source>
</evidence>